<protein>
    <submittedName>
        <fullName evidence="3">Six-hairpin glycosidase-like protein</fullName>
    </submittedName>
</protein>
<gene>
    <name evidence="3" type="ORF">AB7878_09980</name>
</gene>
<dbReference type="Gene3D" id="1.50.10.10">
    <property type="match status" value="1"/>
</dbReference>
<feature type="chain" id="PRO_5047379906" evidence="1">
    <location>
        <begin position="19"/>
        <end position="729"/>
    </location>
</feature>
<keyword evidence="4" id="KW-1185">Reference proteome</keyword>
<evidence type="ECO:0000313" key="4">
    <source>
        <dbReference type="Proteomes" id="UP001562159"/>
    </source>
</evidence>
<evidence type="ECO:0000313" key="3">
    <source>
        <dbReference type="EMBL" id="MEY2182744.1"/>
    </source>
</evidence>
<dbReference type="PANTHER" id="PTHR34987">
    <property type="entry name" value="C, PUTATIVE (AFU_ORTHOLOGUE AFUA_3G02880)-RELATED"/>
    <property type="match status" value="1"/>
</dbReference>
<name>A0ABV4AQR3_9GAMM</name>
<dbReference type="EMBL" id="JBGBPY010000001">
    <property type="protein sequence ID" value="MEY2182744.1"/>
    <property type="molecule type" value="Genomic_DNA"/>
</dbReference>
<organism evidence="3 4">
    <name type="scientific">Rhodanobacter humi</name>
    <dbReference type="NCBI Taxonomy" id="1888173"/>
    <lineage>
        <taxon>Bacteria</taxon>
        <taxon>Pseudomonadati</taxon>
        <taxon>Pseudomonadota</taxon>
        <taxon>Gammaproteobacteria</taxon>
        <taxon>Lysobacterales</taxon>
        <taxon>Rhodanobacteraceae</taxon>
        <taxon>Rhodanobacter</taxon>
    </lineage>
</organism>
<keyword evidence="1" id="KW-0732">Signal</keyword>
<feature type="domain" description="Alpha-L-rhamnosidase six-hairpin glycosidase" evidence="2">
    <location>
        <begin position="180"/>
        <end position="325"/>
    </location>
</feature>
<dbReference type="InterPro" id="IPR012341">
    <property type="entry name" value="6hp_glycosidase-like_sf"/>
</dbReference>
<feature type="signal peptide" evidence="1">
    <location>
        <begin position="1"/>
        <end position="18"/>
    </location>
</feature>
<dbReference type="Proteomes" id="UP001562159">
    <property type="component" value="Unassembled WGS sequence"/>
</dbReference>
<reference evidence="3 4" key="1">
    <citation type="submission" date="2024-07" db="EMBL/GenBank/DDBJ databases">
        <title>Molecular mechanisms and environmental adaptations of flagellar loss and biofilm growth of Rhodanobacter under environmental stress.</title>
        <authorList>
            <person name="Chen M."/>
        </authorList>
    </citation>
    <scope>NUCLEOTIDE SEQUENCE [LARGE SCALE GENOMIC DNA]</scope>
    <source>
        <strain evidence="3 4">RS22</strain>
    </source>
</reference>
<sequence>MMSIFSSLMLALTAGAHAPLWHDNLHWRGQNASMQVQPGGGFLLQAAHAKRTIPVPPYAVQTASPLFDGLYAMAQDDLRQDSVTAIHDAAYDHDQPIPCTCFETGDKWHYVWTRDLSYAVDLGLWRFDAARSRSGLRFKLSDSRVPGTPKGPFAIQDTGSGGSWPVSTDRVAWFLAARHLLDDAAFADTTWQALTATLAQDRQYAFDAGMGLYRGETSFLDWREQSYPAWMADDVVPIAQSYALSTNVLHYQALQLAAQMAEQRHDARAADYRAQAEALKAAINARFWREDRGMYMSYLGGDGAPYDTYDLLGLALAITSGVADTERARQSLANYPVWPAGSPVIWPERTDQPIYHNRAIWPFVSAYALRAARQLDDPAHIAFEITSIMRGAALAGSNMENYELTTQAVHVNDGTLSGPVVDSPRQLWSVAGYLAMVSEGVFGLEADGRIAPKLPVSLVPMLFGNRDTISLQLPGRRITLQRPKKLAGNLLVTDRIEQHGNDSVVQLKGIKAAELSLRSTVPPFAPSAPAAPQVTRNGADWQVRATAPGVLYLNGQRVGAITGTLAVPVANALQCFSLTQTGAAGLESLQSPPQCEGPVASVEGAWPRTWTAPAAGRYQVALSYRNDHGPINTGITTAVKMLAIRCAGSPEQRVPVVMPHSTGEQLSTTAQFSADAGARCRFALEQGFNMSYLAGNAHYTGEAGGVGGPLNEADVGALRIVPLAAETAP</sequence>
<dbReference type="PANTHER" id="PTHR34987:SF6">
    <property type="entry name" value="ALPHA-L-RHAMNOSIDASE SIX-HAIRPIN GLYCOSIDASE DOMAIN-CONTAINING PROTEIN"/>
    <property type="match status" value="1"/>
</dbReference>
<accession>A0ABV4AQR3</accession>
<evidence type="ECO:0000259" key="2">
    <source>
        <dbReference type="Pfam" id="PF17389"/>
    </source>
</evidence>
<proteinExistence type="predicted"/>
<dbReference type="Pfam" id="PF17389">
    <property type="entry name" value="Bac_rhamnosid6H"/>
    <property type="match status" value="1"/>
</dbReference>
<dbReference type="InterPro" id="IPR008928">
    <property type="entry name" value="6-hairpin_glycosidase_sf"/>
</dbReference>
<evidence type="ECO:0000256" key="1">
    <source>
        <dbReference type="SAM" id="SignalP"/>
    </source>
</evidence>
<comment type="caution">
    <text evidence="3">The sequence shown here is derived from an EMBL/GenBank/DDBJ whole genome shotgun (WGS) entry which is preliminary data.</text>
</comment>
<dbReference type="SUPFAM" id="SSF48208">
    <property type="entry name" value="Six-hairpin glycosidases"/>
    <property type="match status" value="1"/>
</dbReference>
<dbReference type="InterPro" id="IPR035396">
    <property type="entry name" value="Bac_rhamnosid6H"/>
</dbReference>